<feature type="region of interest" description="Disordered" evidence="1">
    <location>
        <begin position="51"/>
        <end position="76"/>
    </location>
</feature>
<evidence type="ECO:0000256" key="1">
    <source>
        <dbReference type="SAM" id="MobiDB-lite"/>
    </source>
</evidence>
<accession>A0A086T109</accession>
<proteinExistence type="predicted"/>
<sequence>MLAESVMPIIEDQPKRVILCLRYNDFEDDDDAYTAAVEAYLAALGRPIDECGPRERRRPTAHVEPGQDYTYNEGNPKASFHVTLDVEKDAIEDPDLDKLPRETYRVRRRDNGKL</sequence>
<dbReference type="OrthoDB" id="3943221at2759"/>
<evidence type="ECO:0000313" key="2">
    <source>
        <dbReference type="EMBL" id="KFH43041.1"/>
    </source>
</evidence>
<evidence type="ECO:0000313" key="3">
    <source>
        <dbReference type="Proteomes" id="UP000029964"/>
    </source>
</evidence>
<name>A0A086T109_HAPC1</name>
<organism evidence="2 3">
    <name type="scientific">Hapsidospora chrysogenum (strain ATCC 11550 / CBS 779.69 / DSM 880 / IAM 14645 / JCM 23072 / IMI 49137)</name>
    <name type="common">Acremonium chrysogenum</name>
    <dbReference type="NCBI Taxonomy" id="857340"/>
    <lineage>
        <taxon>Eukaryota</taxon>
        <taxon>Fungi</taxon>
        <taxon>Dikarya</taxon>
        <taxon>Ascomycota</taxon>
        <taxon>Pezizomycotina</taxon>
        <taxon>Sordariomycetes</taxon>
        <taxon>Hypocreomycetidae</taxon>
        <taxon>Hypocreales</taxon>
        <taxon>Bionectriaceae</taxon>
        <taxon>Hapsidospora</taxon>
    </lineage>
</organism>
<dbReference type="AlphaFoldDB" id="A0A086T109"/>
<keyword evidence="3" id="KW-1185">Reference proteome</keyword>
<protein>
    <submittedName>
        <fullName evidence="2">Uncharacterized protein</fullName>
    </submittedName>
</protein>
<comment type="caution">
    <text evidence="2">The sequence shown here is derived from an EMBL/GenBank/DDBJ whole genome shotgun (WGS) entry which is preliminary data.</text>
</comment>
<dbReference type="Proteomes" id="UP000029964">
    <property type="component" value="Unassembled WGS sequence"/>
</dbReference>
<dbReference type="HOGENOM" id="CLU_148126_0_0_1"/>
<gene>
    <name evidence="2" type="ORF">ACRE_062410</name>
</gene>
<dbReference type="EMBL" id="JPKY01000079">
    <property type="protein sequence ID" value="KFH43041.1"/>
    <property type="molecule type" value="Genomic_DNA"/>
</dbReference>
<reference evidence="3" key="1">
    <citation type="journal article" date="2014" name="Genome Announc.">
        <title>Genome sequence and annotation of Acremonium chrysogenum, producer of the beta-lactam antibiotic cephalosporin C.</title>
        <authorList>
            <person name="Terfehr D."/>
            <person name="Dahlmann T.A."/>
            <person name="Specht T."/>
            <person name="Zadra I."/>
            <person name="Kuernsteiner H."/>
            <person name="Kueck U."/>
        </authorList>
    </citation>
    <scope>NUCLEOTIDE SEQUENCE [LARGE SCALE GENOMIC DNA]</scope>
    <source>
        <strain evidence="3">ATCC 11550 / CBS 779.69 / DSM 880 / IAM 14645 / JCM 23072 / IMI 49137</strain>
    </source>
</reference>